<dbReference type="SUPFAM" id="SSF52047">
    <property type="entry name" value="RNI-like"/>
    <property type="match status" value="1"/>
</dbReference>
<name>A0ABR3JH17_9AGAR</name>
<evidence type="ECO:0000313" key="1">
    <source>
        <dbReference type="EMBL" id="KAL0954445.1"/>
    </source>
</evidence>
<accession>A0ABR3JH17</accession>
<keyword evidence="2" id="KW-1185">Reference proteome</keyword>
<dbReference type="Gene3D" id="3.80.10.10">
    <property type="entry name" value="Ribonuclease Inhibitor"/>
    <property type="match status" value="1"/>
</dbReference>
<dbReference type="Proteomes" id="UP001556367">
    <property type="component" value="Unassembled WGS sequence"/>
</dbReference>
<reference evidence="2" key="1">
    <citation type="submission" date="2024-06" db="EMBL/GenBank/DDBJ databases">
        <title>Multi-omics analyses provide insights into the biosynthesis of the anticancer antibiotic pleurotin in Hohenbuehelia grisea.</title>
        <authorList>
            <person name="Weaver J.A."/>
            <person name="Alberti F."/>
        </authorList>
    </citation>
    <scope>NUCLEOTIDE SEQUENCE [LARGE SCALE GENOMIC DNA]</scope>
    <source>
        <strain evidence="2">T-177</strain>
    </source>
</reference>
<protein>
    <recommendedName>
        <fullName evidence="3">F-box domain-containing protein</fullName>
    </recommendedName>
</protein>
<sequence length="466" mass="52451">MNLMASSSNQIMARTGPKRVASIGDLPSELLLIIFSIVHSSNVTPEIDWEDPSVQKQVGQDEPFRSDANFPYSISLVCHTWLKVMSLVPKFWTRLVIFIDQDYPAPLKDQLEWSKNLPFEILCTKRVPDVVHPMEGRNIQACISDLAAHLSRCTNLFLIDIQYTSTLPSVITDLTADAASLQTLRLECREVDGRKSISTWSAELARFSCPSLSRLSLDGANFMSAFVSKTFDLQRITHFAVAHYCAAVRGTAFPTDILLDALSQMLQLTYLVIEDIDFSQIEASRSVALPLLQSLFLISLPKPMELLNCIETEHDVFCGIYLSDCHPPVTHGMDNMTIPITEFLHLVNINYSDSDVDIPSISLFGWDARRFRIERSDTVSDIVQTLGHDINGQYAMEALYGITIIDCPTLSIPVLRETIAIRSTLSQPIEDLLLGGDLPLSEEDIQFFYDHVPVFDWWPEGDRYPE</sequence>
<evidence type="ECO:0000313" key="2">
    <source>
        <dbReference type="Proteomes" id="UP001556367"/>
    </source>
</evidence>
<evidence type="ECO:0008006" key="3">
    <source>
        <dbReference type="Google" id="ProtNLM"/>
    </source>
</evidence>
<gene>
    <name evidence="1" type="ORF">HGRIS_003422</name>
</gene>
<organism evidence="1 2">
    <name type="scientific">Hohenbuehelia grisea</name>
    <dbReference type="NCBI Taxonomy" id="104357"/>
    <lineage>
        <taxon>Eukaryota</taxon>
        <taxon>Fungi</taxon>
        <taxon>Dikarya</taxon>
        <taxon>Basidiomycota</taxon>
        <taxon>Agaricomycotina</taxon>
        <taxon>Agaricomycetes</taxon>
        <taxon>Agaricomycetidae</taxon>
        <taxon>Agaricales</taxon>
        <taxon>Pleurotineae</taxon>
        <taxon>Pleurotaceae</taxon>
        <taxon>Hohenbuehelia</taxon>
    </lineage>
</organism>
<dbReference type="EMBL" id="JASNQZ010000007">
    <property type="protein sequence ID" value="KAL0954445.1"/>
    <property type="molecule type" value="Genomic_DNA"/>
</dbReference>
<dbReference type="InterPro" id="IPR032675">
    <property type="entry name" value="LRR_dom_sf"/>
</dbReference>
<comment type="caution">
    <text evidence="1">The sequence shown here is derived from an EMBL/GenBank/DDBJ whole genome shotgun (WGS) entry which is preliminary data.</text>
</comment>
<proteinExistence type="predicted"/>